<reference evidence="2" key="1">
    <citation type="journal article" date="2015" name="Nature">
        <title>Complex archaea that bridge the gap between prokaryotes and eukaryotes.</title>
        <authorList>
            <person name="Spang A."/>
            <person name="Saw J.H."/>
            <person name="Jorgensen S.L."/>
            <person name="Zaremba-Niedzwiedzka K."/>
            <person name="Martijn J."/>
            <person name="Lind A.E."/>
            <person name="van Eijk R."/>
            <person name="Schleper C."/>
            <person name="Guy L."/>
            <person name="Ettema T.J."/>
        </authorList>
    </citation>
    <scope>NUCLEOTIDE SEQUENCE</scope>
</reference>
<dbReference type="AlphaFoldDB" id="A0A0F9IE15"/>
<protein>
    <submittedName>
        <fullName evidence="2">Uncharacterized protein</fullName>
    </submittedName>
</protein>
<evidence type="ECO:0000313" key="2">
    <source>
        <dbReference type="EMBL" id="KKL85642.1"/>
    </source>
</evidence>
<comment type="caution">
    <text evidence="2">The sequence shown here is derived from an EMBL/GenBank/DDBJ whole genome shotgun (WGS) entry which is preliminary data.</text>
</comment>
<proteinExistence type="predicted"/>
<gene>
    <name evidence="2" type="ORF">LCGC14_1952680</name>
</gene>
<organism evidence="2">
    <name type="scientific">marine sediment metagenome</name>
    <dbReference type="NCBI Taxonomy" id="412755"/>
    <lineage>
        <taxon>unclassified sequences</taxon>
        <taxon>metagenomes</taxon>
        <taxon>ecological metagenomes</taxon>
    </lineage>
</organism>
<feature type="region of interest" description="Disordered" evidence="1">
    <location>
        <begin position="38"/>
        <end position="58"/>
    </location>
</feature>
<evidence type="ECO:0000256" key="1">
    <source>
        <dbReference type="SAM" id="MobiDB-lite"/>
    </source>
</evidence>
<accession>A0A0F9IE15</accession>
<name>A0A0F9IE15_9ZZZZ</name>
<dbReference type="EMBL" id="LAZR01021349">
    <property type="protein sequence ID" value="KKL85642.1"/>
    <property type="molecule type" value="Genomic_DNA"/>
</dbReference>
<feature type="compositionally biased region" description="Basic and acidic residues" evidence="1">
    <location>
        <begin position="47"/>
        <end position="58"/>
    </location>
</feature>
<sequence>MELKEALANLDQICAEFKGTRTDHVALQQSMQVVTAAVTTPLEEEKEDPKKEPDGNTK</sequence>